<dbReference type="EMBL" id="CCKQ01018022">
    <property type="protein sequence ID" value="CDW89961.1"/>
    <property type="molecule type" value="Genomic_DNA"/>
</dbReference>
<feature type="domain" description="PPIase cyclophilin-type" evidence="10">
    <location>
        <begin position="6"/>
        <end position="164"/>
    </location>
</feature>
<sequence length="469" mass="54923">MSVLLETSVGDLVIDLFVDECPKTTLNFLKLCKIKFYNNCLFYEVQRDYLVSTGDPTNKGSSGTSVWGVASQNPKLMYFDDEIRKNNRKFDKKGLVAMANKGPNMNGSAFFITLSDNEIEHLNNKHTIFGQIVEGLENLDKINKAYTDSKGRPYQNIRIKHTLVIDDPYEDQDPEGLVVPSRSPSPVVIRSKDLGQDEYLDEDFDERLEDDIDLNEIMKGKTEEDLQKEIIEHQTKTRAAVLEIVEDLPDADIEPPKNVLFVCKLNPVTQDGDLNLIFSRFGPIKTCEIIRDWKTGDSLQYAFIEFETEEACIEAYTRMEGVAIDERRIHVDFSQSVAKLWNSHRKKQLKIAADKILEHEEILRDKEKKVYNLFNNYKDKDNGKKKSRSRDRETRRDRDDRHYKYKDDRSSRRDRSRSKDGKHKSSHRDDRKHIHRDRSDSRDRKQHKKSSHSYRRERSDSRDKKSHRR</sequence>
<comment type="subcellular location">
    <subcellularLocation>
        <location evidence="2 8">Nucleus</location>
    </subcellularLocation>
</comment>
<dbReference type="CDD" id="cd12235">
    <property type="entry name" value="RRM_PPIL4"/>
    <property type="match status" value="1"/>
</dbReference>
<dbReference type="OrthoDB" id="2083at2759"/>
<dbReference type="InterPro" id="IPR012677">
    <property type="entry name" value="Nucleotide-bd_a/b_plait_sf"/>
</dbReference>
<dbReference type="Proteomes" id="UP000039865">
    <property type="component" value="Unassembled WGS sequence"/>
</dbReference>
<feature type="domain" description="RRM" evidence="11">
    <location>
        <begin position="258"/>
        <end position="336"/>
    </location>
</feature>
<dbReference type="InterPro" id="IPR035542">
    <property type="entry name" value="CRIP"/>
</dbReference>
<feature type="region of interest" description="Disordered" evidence="9">
    <location>
        <begin position="377"/>
        <end position="469"/>
    </location>
</feature>
<dbReference type="OMA" id="APKCCEN"/>
<dbReference type="PANTHER" id="PTHR45843">
    <property type="entry name" value="PEPTIDYL-PROLYL CIS-TRANS ISOMERASE-LIKE 4"/>
    <property type="match status" value="1"/>
</dbReference>
<feature type="compositionally biased region" description="Basic and acidic residues" evidence="9">
    <location>
        <begin position="454"/>
        <end position="463"/>
    </location>
</feature>
<evidence type="ECO:0000256" key="8">
    <source>
        <dbReference type="RuleBase" id="RU365081"/>
    </source>
</evidence>
<dbReference type="PANTHER" id="PTHR45843:SF1">
    <property type="entry name" value="PEPTIDYL-PROLYL CIS-TRANS ISOMERASE-LIKE 4"/>
    <property type="match status" value="1"/>
</dbReference>
<evidence type="ECO:0000259" key="11">
    <source>
        <dbReference type="PROSITE" id="PS50102"/>
    </source>
</evidence>
<keyword evidence="5 8" id="KW-0413">Isomerase</keyword>
<keyword evidence="4 8" id="KW-0697">Rotamase</keyword>
<name>A0A078B6Z2_STYLE</name>
<dbReference type="InterPro" id="IPR029000">
    <property type="entry name" value="Cyclophilin-like_dom_sf"/>
</dbReference>
<dbReference type="InParanoid" id="A0A078B6Z2"/>
<evidence type="ECO:0000256" key="3">
    <source>
        <dbReference type="ARBA" id="ARBA00022884"/>
    </source>
</evidence>
<evidence type="ECO:0000259" key="10">
    <source>
        <dbReference type="PROSITE" id="PS50072"/>
    </source>
</evidence>
<dbReference type="SUPFAM" id="SSF50891">
    <property type="entry name" value="Cyclophilin-like"/>
    <property type="match status" value="1"/>
</dbReference>
<evidence type="ECO:0000256" key="2">
    <source>
        <dbReference type="ARBA" id="ARBA00004123"/>
    </source>
</evidence>
<comment type="function">
    <text evidence="8">PPIases accelerate the folding of proteins. It catalyzes the cis-trans isomerization of proline imidic peptide bonds in oligopeptides.</text>
</comment>
<dbReference type="GO" id="GO:0003755">
    <property type="term" value="F:peptidyl-prolyl cis-trans isomerase activity"/>
    <property type="evidence" value="ECO:0007669"/>
    <property type="project" value="UniProtKB-UniRule"/>
</dbReference>
<organism evidence="12 13">
    <name type="scientific">Stylonychia lemnae</name>
    <name type="common">Ciliate</name>
    <dbReference type="NCBI Taxonomy" id="5949"/>
    <lineage>
        <taxon>Eukaryota</taxon>
        <taxon>Sar</taxon>
        <taxon>Alveolata</taxon>
        <taxon>Ciliophora</taxon>
        <taxon>Intramacronucleata</taxon>
        <taxon>Spirotrichea</taxon>
        <taxon>Stichotrichia</taxon>
        <taxon>Sporadotrichida</taxon>
        <taxon>Oxytrichidae</taxon>
        <taxon>Stylonychinae</taxon>
        <taxon>Stylonychia</taxon>
    </lineage>
</organism>
<dbReference type="EC" id="5.2.1.8" evidence="8"/>
<feature type="compositionally biased region" description="Basic residues" evidence="9">
    <location>
        <begin position="444"/>
        <end position="453"/>
    </location>
</feature>
<dbReference type="PROSITE" id="PS50072">
    <property type="entry name" value="CSA_PPIASE_2"/>
    <property type="match status" value="1"/>
</dbReference>
<evidence type="ECO:0000256" key="7">
    <source>
        <dbReference type="PROSITE-ProRule" id="PRU00176"/>
    </source>
</evidence>
<proteinExistence type="inferred from homology"/>
<evidence type="ECO:0000256" key="1">
    <source>
        <dbReference type="ARBA" id="ARBA00000971"/>
    </source>
</evidence>
<dbReference type="PROSITE" id="PS50102">
    <property type="entry name" value="RRM"/>
    <property type="match status" value="1"/>
</dbReference>
<dbReference type="SMART" id="SM00360">
    <property type="entry name" value="RRM"/>
    <property type="match status" value="1"/>
</dbReference>
<evidence type="ECO:0000256" key="6">
    <source>
        <dbReference type="ARBA" id="ARBA00023242"/>
    </source>
</evidence>
<dbReference type="PRINTS" id="PR00153">
    <property type="entry name" value="CSAPPISMRASE"/>
</dbReference>
<evidence type="ECO:0000256" key="4">
    <source>
        <dbReference type="ARBA" id="ARBA00023110"/>
    </source>
</evidence>
<dbReference type="Gene3D" id="2.40.100.10">
    <property type="entry name" value="Cyclophilin-like"/>
    <property type="match status" value="1"/>
</dbReference>
<dbReference type="InterPro" id="IPR035538">
    <property type="entry name" value="Cyclophilin_PPIL4"/>
</dbReference>
<dbReference type="Gene3D" id="3.30.70.330">
    <property type="match status" value="1"/>
</dbReference>
<dbReference type="AlphaFoldDB" id="A0A078B6Z2"/>
<dbReference type="Pfam" id="PF00160">
    <property type="entry name" value="Pro_isomerase"/>
    <property type="match status" value="1"/>
</dbReference>
<feature type="compositionally biased region" description="Basic and acidic residues" evidence="9">
    <location>
        <begin position="427"/>
        <end position="443"/>
    </location>
</feature>
<dbReference type="InterPro" id="IPR000504">
    <property type="entry name" value="RRM_dom"/>
</dbReference>
<dbReference type="GO" id="GO:0003723">
    <property type="term" value="F:RNA binding"/>
    <property type="evidence" value="ECO:0007669"/>
    <property type="project" value="UniProtKB-UniRule"/>
</dbReference>
<evidence type="ECO:0000313" key="12">
    <source>
        <dbReference type="EMBL" id="CDW89961.1"/>
    </source>
</evidence>
<dbReference type="SUPFAM" id="SSF54928">
    <property type="entry name" value="RNA-binding domain, RBD"/>
    <property type="match status" value="1"/>
</dbReference>
<evidence type="ECO:0000256" key="9">
    <source>
        <dbReference type="SAM" id="MobiDB-lite"/>
    </source>
</evidence>
<keyword evidence="3 7" id="KW-0694">RNA-binding</keyword>
<dbReference type="InterPro" id="IPR002130">
    <property type="entry name" value="Cyclophilin-type_PPIase_dom"/>
</dbReference>
<dbReference type="GO" id="GO:0005634">
    <property type="term" value="C:nucleus"/>
    <property type="evidence" value="ECO:0007669"/>
    <property type="project" value="UniProtKB-SubCell"/>
</dbReference>
<gene>
    <name evidence="12" type="primary">Contig15401.g16419</name>
    <name evidence="12" type="ORF">STYLEM_19101</name>
</gene>
<dbReference type="CDD" id="cd01921">
    <property type="entry name" value="cyclophilin_RRM"/>
    <property type="match status" value="1"/>
</dbReference>
<protein>
    <recommendedName>
        <fullName evidence="8">Peptidyl-prolyl cis-trans isomerase</fullName>
        <shortName evidence="8">PPIase</shortName>
        <ecNumber evidence="8">5.2.1.8</ecNumber>
    </recommendedName>
</protein>
<accession>A0A078B6Z2</accession>
<comment type="similarity">
    <text evidence="8">Belongs to the cyclophilin-type PPIase family. PPIL4 subfamily.</text>
</comment>
<reference evidence="12 13" key="1">
    <citation type="submission" date="2014-06" db="EMBL/GenBank/DDBJ databases">
        <authorList>
            <person name="Swart Estienne"/>
        </authorList>
    </citation>
    <scope>NUCLEOTIDE SEQUENCE [LARGE SCALE GENOMIC DNA]</scope>
    <source>
        <strain evidence="12 13">130c</strain>
    </source>
</reference>
<keyword evidence="13" id="KW-1185">Reference proteome</keyword>
<dbReference type="Pfam" id="PF00076">
    <property type="entry name" value="RRM_1"/>
    <property type="match status" value="1"/>
</dbReference>
<evidence type="ECO:0000313" key="13">
    <source>
        <dbReference type="Proteomes" id="UP000039865"/>
    </source>
</evidence>
<feature type="compositionally biased region" description="Basic and acidic residues" evidence="9">
    <location>
        <begin position="377"/>
        <end position="419"/>
    </location>
</feature>
<keyword evidence="6 8" id="KW-0539">Nucleus</keyword>
<comment type="catalytic activity">
    <reaction evidence="1 8">
        <text>[protein]-peptidylproline (omega=180) = [protein]-peptidylproline (omega=0)</text>
        <dbReference type="Rhea" id="RHEA:16237"/>
        <dbReference type="Rhea" id="RHEA-COMP:10747"/>
        <dbReference type="Rhea" id="RHEA-COMP:10748"/>
        <dbReference type="ChEBI" id="CHEBI:83833"/>
        <dbReference type="ChEBI" id="CHEBI:83834"/>
        <dbReference type="EC" id="5.2.1.8"/>
    </reaction>
</comment>
<evidence type="ECO:0000256" key="5">
    <source>
        <dbReference type="ARBA" id="ARBA00023235"/>
    </source>
</evidence>
<dbReference type="InterPro" id="IPR035979">
    <property type="entry name" value="RBD_domain_sf"/>
</dbReference>